<dbReference type="InterPro" id="IPR036188">
    <property type="entry name" value="FAD/NAD-bd_sf"/>
</dbReference>
<feature type="domain" description="FAD-dependent urate hydroxylase HpyO/Asp monooxygenase CreE-like FAD/NAD(P)-binding" evidence="1">
    <location>
        <begin position="37"/>
        <end position="188"/>
    </location>
</feature>
<keyword evidence="3" id="KW-1185">Reference proteome</keyword>
<dbReference type="PANTHER" id="PTHR40254:SF1">
    <property type="entry name" value="BLR0577 PROTEIN"/>
    <property type="match status" value="1"/>
</dbReference>
<dbReference type="Gene3D" id="3.50.50.60">
    <property type="entry name" value="FAD/NAD(P)-binding domain"/>
    <property type="match status" value="2"/>
</dbReference>
<name>A0A1M7ZR81_9HYPH</name>
<protein>
    <submittedName>
        <fullName evidence="2">Uncharacterized NAD(P)/FAD-binding protein YdhS</fullName>
    </submittedName>
</protein>
<evidence type="ECO:0000259" key="1">
    <source>
        <dbReference type="Pfam" id="PF13454"/>
    </source>
</evidence>
<dbReference type="InterPro" id="IPR038732">
    <property type="entry name" value="HpyO/CreE_NAD-binding"/>
</dbReference>
<reference evidence="2 3" key="1">
    <citation type="submission" date="2016-12" db="EMBL/GenBank/DDBJ databases">
        <authorList>
            <person name="Song W.-J."/>
            <person name="Kurnit D.M."/>
        </authorList>
    </citation>
    <scope>NUCLEOTIDE SEQUENCE [LARGE SCALE GENOMIC DNA]</scope>
    <source>
        <strain evidence="2 3">DSM 19599</strain>
    </source>
</reference>
<dbReference type="RefSeq" id="WP_244530965.1">
    <property type="nucleotide sequence ID" value="NZ_FRXO01000012.1"/>
</dbReference>
<accession>A0A1M7ZR81</accession>
<dbReference type="AlphaFoldDB" id="A0A1M7ZR81"/>
<gene>
    <name evidence="2" type="ORF">SAMN02745172_03995</name>
</gene>
<evidence type="ECO:0000313" key="2">
    <source>
        <dbReference type="EMBL" id="SHO67319.1"/>
    </source>
</evidence>
<dbReference type="Pfam" id="PF13454">
    <property type="entry name" value="NAD_binding_9"/>
    <property type="match status" value="1"/>
</dbReference>
<dbReference type="EMBL" id="FRXO01000012">
    <property type="protein sequence ID" value="SHO67319.1"/>
    <property type="molecule type" value="Genomic_DNA"/>
</dbReference>
<dbReference type="STRING" id="1123029.SAMN02745172_03995"/>
<proteinExistence type="predicted"/>
<dbReference type="InterPro" id="IPR052189">
    <property type="entry name" value="L-asp_N-monooxygenase_NS-form"/>
</dbReference>
<sequence>MKPVTREREMVREREIMSATFENRMASAGDGGRPRIVVIGGGFSGAAFAVHLARATPRAEIEVIEPRAMVGGGLAYSTADLVHRINVPSSRMSLYPGDETHFQRWLESSGAAGTLDEATTCDGRCFPPRILFGRYVADEFARVAKTTGGLRHVRARAMSVRADAAGYAVTLDDGSVRLADCVVLALSHPPPEAPSVFAGLGGTEGFVTDSWAAGALDGIASDARVLIVGTGLTMADVVATLDASGHRGPITALSRRGLTSRGHCAGTGGKLGDFSSAPATSAVALLRAIRAAVRDGNAAGRPWQDVLDAVRNQGTAIWSALPVGERRRLVRHLRPYWDVHRFRIAPQTEAILARRRREGTLSIIAASLRAAERTPDGFEIAVRPRGTDGVVRACYDAVVITTGPGHGGIFRTNPALASLAQAGLAGPDPVGLGIHVDGESRVVAVDGRPLDDLLVVGPLARGTFGELMGVPEVARHTHAVAQSLAARLDSNAGTEDAPEQARH</sequence>
<dbReference type="PANTHER" id="PTHR40254">
    <property type="entry name" value="BLR0577 PROTEIN"/>
    <property type="match status" value="1"/>
</dbReference>
<dbReference type="Proteomes" id="UP000186406">
    <property type="component" value="Unassembled WGS sequence"/>
</dbReference>
<organism evidence="2 3">
    <name type="scientific">Pseudoxanthobacter soli DSM 19599</name>
    <dbReference type="NCBI Taxonomy" id="1123029"/>
    <lineage>
        <taxon>Bacteria</taxon>
        <taxon>Pseudomonadati</taxon>
        <taxon>Pseudomonadota</taxon>
        <taxon>Alphaproteobacteria</taxon>
        <taxon>Hyphomicrobiales</taxon>
        <taxon>Segnochrobactraceae</taxon>
        <taxon>Pseudoxanthobacter</taxon>
    </lineage>
</organism>
<evidence type="ECO:0000313" key="3">
    <source>
        <dbReference type="Proteomes" id="UP000186406"/>
    </source>
</evidence>
<dbReference type="SUPFAM" id="SSF51905">
    <property type="entry name" value="FAD/NAD(P)-binding domain"/>
    <property type="match status" value="1"/>
</dbReference>